<dbReference type="FunCoup" id="F0XEB0">
    <property type="interactions" value="795"/>
</dbReference>
<keyword evidence="8" id="KW-0746">Sphingolipid metabolism</keyword>
<protein>
    <recommendedName>
        <fullName evidence="5">serine C-palmitoyltransferase</fullName>
        <ecNumber evidence="5">2.3.1.50</ecNumber>
    </recommendedName>
</protein>
<evidence type="ECO:0000256" key="7">
    <source>
        <dbReference type="ARBA" id="ARBA00022898"/>
    </source>
</evidence>
<evidence type="ECO:0000256" key="1">
    <source>
        <dbReference type="ARBA" id="ARBA00001933"/>
    </source>
</evidence>
<dbReference type="InterPro" id="IPR015422">
    <property type="entry name" value="PyrdxlP-dep_Trfase_small"/>
</dbReference>
<dbReference type="AlphaFoldDB" id="F0XEB0"/>
<dbReference type="InterPro" id="IPR015421">
    <property type="entry name" value="PyrdxlP-dep_Trfase_major"/>
</dbReference>
<dbReference type="OrthoDB" id="3168162at2759"/>
<dbReference type="Gene3D" id="3.90.1150.10">
    <property type="entry name" value="Aspartate Aminotransferase, domain 1"/>
    <property type="match status" value="1"/>
</dbReference>
<evidence type="ECO:0000256" key="6">
    <source>
        <dbReference type="ARBA" id="ARBA00022679"/>
    </source>
</evidence>
<comment type="pathway">
    <text evidence="3">Sphingolipid metabolism.</text>
</comment>
<evidence type="ECO:0000259" key="11">
    <source>
        <dbReference type="Pfam" id="PF00155"/>
    </source>
</evidence>
<evidence type="ECO:0000256" key="9">
    <source>
        <dbReference type="ARBA" id="ARBA00023098"/>
    </source>
</evidence>
<dbReference type="GO" id="GO:0004758">
    <property type="term" value="F:serine C-palmitoyltransferase activity"/>
    <property type="evidence" value="ECO:0007669"/>
    <property type="project" value="TreeGrafter"/>
</dbReference>
<reference evidence="12 13" key="1">
    <citation type="journal article" date="2011" name="Proc. Natl. Acad. Sci. U.S.A.">
        <title>Genome and transcriptome analyses of the mountain pine beetle-fungal symbiont Grosmannia clavigera, a lodgepole pine pathogen.</title>
        <authorList>
            <person name="DiGuistini S."/>
            <person name="Wang Y."/>
            <person name="Liao N.Y."/>
            <person name="Taylor G."/>
            <person name="Tanguay P."/>
            <person name="Feau N."/>
            <person name="Henrissat B."/>
            <person name="Chan S.K."/>
            <person name="Hesse-Orce U."/>
            <person name="Alamouti S.M."/>
            <person name="Tsui C.K.M."/>
            <person name="Docking R.T."/>
            <person name="Levasseur A."/>
            <person name="Haridas S."/>
            <person name="Robertson G."/>
            <person name="Birol I."/>
            <person name="Holt R.A."/>
            <person name="Marra M.A."/>
            <person name="Hamelin R.C."/>
            <person name="Hirst M."/>
            <person name="Jones S.J.M."/>
            <person name="Bohlmann J."/>
            <person name="Breuil C."/>
        </authorList>
    </citation>
    <scope>NUCLEOTIDE SEQUENCE [LARGE SCALE GENOMIC DNA]</scope>
    <source>
        <strain evidence="13">kw1407 / UAMH 11150</strain>
    </source>
</reference>
<keyword evidence="13" id="KW-1185">Reference proteome</keyword>
<dbReference type="GO" id="GO:0016020">
    <property type="term" value="C:membrane"/>
    <property type="evidence" value="ECO:0007669"/>
    <property type="project" value="GOC"/>
</dbReference>
<dbReference type="GO" id="GO:0046512">
    <property type="term" value="P:sphingosine biosynthetic process"/>
    <property type="evidence" value="ECO:0007669"/>
    <property type="project" value="TreeGrafter"/>
</dbReference>
<keyword evidence="6 12" id="KW-0808">Transferase</keyword>
<dbReference type="Proteomes" id="UP000007796">
    <property type="component" value="Unassembled WGS sequence"/>
</dbReference>
<keyword evidence="9" id="KW-0443">Lipid metabolism</keyword>
<dbReference type="GO" id="GO:0005783">
    <property type="term" value="C:endoplasmic reticulum"/>
    <property type="evidence" value="ECO:0007669"/>
    <property type="project" value="TreeGrafter"/>
</dbReference>
<evidence type="ECO:0000256" key="2">
    <source>
        <dbReference type="ARBA" id="ARBA00004760"/>
    </source>
</evidence>
<dbReference type="EC" id="2.3.1.50" evidence="5"/>
<dbReference type="EMBL" id="GL629765">
    <property type="protein sequence ID" value="EFX03923.1"/>
    <property type="molecule type" value="Genomic_DNA"/>
</dbReference>
<keyword evidence="7" id="KW-0663">Pyridoxal phosphate</keyword>
<comment type="cofactor">
    <cofactor evidence="1">
        <name>pyridoxal 5'-phosphate</name>
        <dbReference type="ChEBI" id="CHEBI:597326"/>
    </cofactor>
</comment>
<dbReference type="InterPro" id="IPR004839">
    <property type="entry name" value="Aminotransferase_I/II_large"/>
</dbReference>
<dbReference type="PANTHER" id="PTHR13693:SF2">
    <property type="entry name" value="SERINE PALMITOYLTRANSFERASE 1"/>
    <property type="match status" value="1"/>
</dbReference>
<evidence type="ECO:0000256" key="8">
    <source>
        <dbReference type="ARBA" id="ARBA00022919"/>
    </source>
</evidence>
<keyword evidence="10" id="KW-0012">Acyltransferase</keyword>
<sequence>MDFHEIPGQVTVWLDAASHTFQRVPGSAVLIRYVRSSYQNDPIRSAIELILVLFFIRYLLSPSYSTSKQNFVKLTEDEIDELVEDWTPEPLVETLTPMQEIEADRLPVLVGPTGPKVKLSSGRTVVNLASYNFYNFNANELIKEKAIQTLRTYGVGPCGPPQFYGTQDVHMKAEADIAAYLGTGGCIVYAQAFSTISSVIPAFCKRGDVIVADRAANYSIRKGLDVSRSTIRWYNHGDLKDLELQMKKVADEQARKKKLTRRFIVMEAVSETVGDVTDLPKLIELKEKYKFRLILDETWSFGVLGRTGRGLTEAQNVDPSQIDMIVGSLAGPLCAGGGFCAGEKDVVEHQRLMAASYTFSAALPAMLATTVSETINLLQTNPEILQQCRDNIKTMKAQLDPRSDWITCTSAPDNPIMLLVLKPDVIRSKRLTSEDEEKLLQECVDEALANGVLITRLKTLPITSSQSPKEAAEWTVRPALKVCITVGLSKKDIEKAGVTIRHAITKVMTRKASSKLGLPVVA</sequence>
<dbReference type="GeneID" id="25981976"/>
<dbReference type="PANTHER" id="PTHR13693">
    <property type="entry name" value="CLASS II AMINOTRANSFERASE/8-AMINO-7-OXONONANOATE SYNTHASE"/>
    <property type="match status" value="1"/>
</dbReference>
<dbReference type="GO" id="GO:0030170">
    <property type="term" value="F:pyridoxal phosphate binding"/>
    <property type="evidence" value="ECO:0007669"/>
    <property type="project" value="InterPro"/>
</dbReference>
<dbReference type="Pfam" id="PF00155">
    <property type="entry name" value="Aminotran_1_2"/>
    <property type="match status" value="1"/>
</dbReference>
<feature type="domain" description="Aminotransferase class I/classII large" evidence="11">
    <location>
        <begin position="124"/>
        <end position="458"/>
    </location>
</feature>
<gene>
    <name evidence="12" type="ORF">CMQ_851</name>
</gene>
<dbReference type="RefSeq" id="XP_014173405.1">
    <property type="nucleotide sequence ID" value="XM_014317930.1"/>
</dbReference>
<evidence type="ECO:0000256" key="4">
    <source>
        <dbReference type="ARBA" id="ARBA00008392"/>
    </source>
</evidence>
<dbReference type="SUPFAM" id="SSF53383">
    <property type="entry name" value="PLP-dependent transferases"/>
    <property type="match status" value="1"/>
</dbReference>
<comment type="similarity">
    <text evidence="4">Belongs to the class-II pyridoxal-phosphate-dependent aminotransferase family.</text>
</comment>
<dbReference type="InterPro" id="IPR015424">
    <property type="entry name" value="PyrdxlP-dep_Trfase"/>
</dbReference>
<dbReference type="InParanoid" id="F0XEB0"/>
<accession>F0XEB0</accession>
<proteinExistence type="inferred from homology"/>
<dbReference type="Gene3D" id="3.40.640.10">
    <property type="entry name" value="Type I PLP-dependent aspartate aminotransferase-like (Major domain)"/>
    <property type="match status" value="1"/>
</dbReference>
<comment type="pathway">
    <text evidence="2">Lipid metabolism; sphingolipid metabolism.</text>
</comment>
<dbReference type="GO" id="GO:0046513">
    <property type="term" value="P:ceramide biosynthetic process"/>
    <property type="evidence" value="ECO:0007669"/>
    <property type="project" value="TreeGrafter"/>
</dbReference>
<dbReference type="HOGENOM" id="CLU_015846_0_2_1"/>
<evidence type="ECO:0000313" key="12">
    <source>
        <dbReference type="EMBL" id="EFX03923.1"/>
    </source>
</evidence>
<evidence type="ECO:0000256" key="3">
    <source>
        <dbReference type="ARBA" id="ARBA00004991"/>
    </source>
</evidence>
<dbReference type="InterPro" id="IPR050087">
    <property type="entry name" value="AON_synthase_class-II"/>
</dbReference>
<evidence type="ECO:0000256" key="10">
    <source>
        <dbReference type="ARBA" id="ARBA00023315"/>
    </source>
</evidence>
<dbReference type="STRING" id="655863.F0XEB0"/>
<organism evidence="13">
    <name type="scientific">Grosmannia clavigera (strain kw1407 / UAMH 11150)</name>
    <name type="common">Blue stain fungus</name>
    <name type="synonym">Graphiocladiella clavigera</name>
    <dbReference type="NCBI Taxonomy" id="655863"/>
    <lineage>
        <taxon>Eukaryota</taxon>
        <taxon>Fungi</taxon>
        <taxon>Dikarya</taxon>
        <taxon>Ascomycota</taxon>
        <taxon>Pezizomycotina</taxon>
        <taxon>Sordariomycetes</taxon>
        <taxon>Sordariomycetidae</taxon>
        <taxon>Ophiostomatales</taxon>
        <taxon>Ophiostomataceae</taxon>
        <taxon>Leptographium</taxon>
    </lineage>
</organism>
<evidence type="ECO:0000256" key="5">
    <source>
        <dbReference type="ARBA" id="ARBA00013220"/>
    </source>
</evidence>
<name>F0XEB0_GROCL</name>
<dbReference type="eggNOG" id="KOG1358">
    <property type="taxonomic scope" value="Eukaryota"/>
</dbReference>
<evidence type="ECO:0000313" key="13">
    <source>
        <dbReference type="Proteomes" id="UP000007796"/>
    </source>
</evidence>